<dbReference type="InterPro" id="IPR045851">
    <property type="entry name" value="AMP-bd_C_sf"/>
</dbReference>
<dbReference type="InterPro" id="IPR000873">
    <property type="entry name" value="AMP-dep_synth/lig_dom"/>
</dbReference>
<evidence type="ECO:0000256" key="4">
    <source>
        <dbReference type="ARBA" id="ARBA00036813"/>
    </source>
</evidence>
<dbReference type="SUPFAM" id="SSF56801">
    <property type="entry name" value="Acetyl-CoA synthetase-like"/>
    <property type="match status" value="1"/>
</dbReference>
<gene>
    <name evidence="12" type="ORF">MSTE_00872</name>
</gene>
<evidence type="ECO:0000313" key="12">
    <source>
        <dbReference type="EMBL" id="BAX96207.1"/>
    </source>
</evidence>
<feature type="domain" description="AMP-dependent synthetase/ligase" evidence="10">
    <location>
        <begin position="71"/>
        <end position="420"/>
    </location>
</feature>
<reference evidence="13" key="1">
    <citation type="journal article" date="2017" name="Genome Announc.">
        <title>Complete Genome Sequence of Mycobacterium stephanolepidis.</title>
        <authorList>
            <person name="Fukano H."/>
            <person name="Yoshida M."/>
            <person name="Katayama Y."/>
            <person name="Omatsu T."/>
            <person name="Mizutani T."/>
            <person name="Kurata O."/>
            <person name="Wada S."/>
            <person name="Hoshino Y."/>
        </authorList>
    </citation>
    <scope>NUCLEOTIDE SEQUENCE [LARGE SCALE GENOMIC DNA]</scope>
    <source>
        <strain evidence="13">NJB0901</strain>
    </source>
</reference>
<evidence type="ECO:0000256" key="9">
    <source>
        <dbReference type="SAM" id="MobiDB-lite"/>
    </source>
</evidence>
<dbReference type="KEGG" id="mste:MSTE_00872"/>
<evidence type="ECO:0000259" key="10">
    <source>
        <dbReference type="Pfam" id="PF00501"/>
    </source>
</evidence>
<feature type="domain" description="AMP-binding enzyme C-terminal" evidence="11">
    <location>
        <begin position="468"/>
        <end position="543"/>
    </location>
</feature>
<dbReference type="GO" id="GO:0004467">
    <property type="term" value="F:long-chain fatty acid-CoA ligase activity"/>
    <property type="evidence" value="ECO:0007669"/>
    <property type="project" value="UniProtKB-EC"/>
</dbReference>
<evidence type="ECO:0000256" key="1">
    <source>
        <dbReference type="ARBA" id="ARBA00006432"/>
    </source>
</evidence>
<feature type="region of interest" description="Disordered" evidence="9">
    <location>
        <begin position="200"/>
        <end position="241"/>
    </location>
</feature>
<dbReference type="PROSITE" id="PS00455">
    <property type="entry name" value="AMP_BINDING"/>
    <property type="match status" value="1"/>
</dbReference>
<evidence type="ECO:0000259" key="11">
    <source>
        <dbReference type="Pfam" id="PF13193"/>
    </source>
</evidence>
<dbReference type="Proteomes" id="UP000217954">
    <property type="component" value="Chromosome"/>
</dbReference>
<proteinExistence type="inferred from homology"/>
<organism evidence="12 13">
    <name type="scientific">[Mycobacterium] stephanolepidis</name>
    <dbReference type="NCBI Taxonomy" id="1520670"/>
    <lineage>
        <taxon>Bacteria</taxon>
        <taxon>Bacillati</taxon>
        <taxon>Actinomycetota</taxon>
        <taxon>Actinomycetes</taxon>
        <taxon>Mycobacteriales</taxon>
        <taxon>Mycobacteriaceae</taxon>
        <taxon>Mycobacteroides</taxon>
    </lineage>
</organism>
<evidence type="ECO:0000256" key="5">
    <source>
        <dbReference type="ARBA" id="ARBA00069710"/>
    </source>
</evidence>
<evidence type="ECO:0000256" key="2">
    <source>
        <dbReference type="ARBA" id="ARBA00022598"/>
    </source>
</evidence>
<reference evidence="12 13" key="2">
    <citation type="journal article" date="2017" name="Int. J. Syst. Evol. Microbiol.">
        <title>Mycobacterium stephanolepidis sp. nov., a rapidly growing species related to Mycobacterium chelonae, isolated from marine teleost fish, Stephanolepis cirrhifer.</title>
        <authorList>
            <person name="Fukano H."/>
            <person name="Wada S."/>
            <person name="Kurata O."/>
            <person name="Katayama K."/>
            <person name="Fujiwara N."/>
            <person name="Hoshino Y."/>
        </authorList>
    </citation>
    <scope>NUCLEOTIDE SEQUENCE [LARGE SCALE GENOMIC DNA]</scope>
    <source>
        <strain evidence="12 13">NJB0901</strain>
    </source>
</reference>
<dbReference type="EC" id="6.2.1.3" evidence="3"/>
<dbReference type="RefSeq" id="WP_096499291.1">
    <property type="nucleotide sequence ID" value="NZ_AP018165.1"/>
</dbReference>
<dbReference type="PANTHER" id="PTHR43201:SF5">
    <property type="entry name" value="MEDIUM-CHAIN ACYL-COA LIGASE ACSF2, MITOCHONDRIAL"/>
    <property type="match status" value="1"/>
</dbReference>
<keyword evidence="13" id="KW-1185">Reference proteome</keyword>
<dbReference type="CDD" id="cd04433">
    <property type="entry name" value="AFD_class_I"/>
    <property type="match status" value="1"/>
</dbReference>
<dbReference type="InterPro" id="IPR025110">
    <property type="entry name" value="AMP-bd_C"/>
</dbReference>
<evidence type="ECO:0000256" key="8">
    <source>
        <dbReference type="ARBA" id="ARBA00083882"/>
    </source>
</evidence>
<dbReference type="EMBL" id="AP018165">
    <property type="protein sequence ID" value="BAX96207.1"/>
    <property type="molecule type" value="Genomic_DNA"/>
</dbReference>
<dbReference type="Pfam" id="PF00501">
    <property type="entry name" value="AMP-binding"/>
    <property type="match status" value="1"/>
</dbReference>
<dbReference type="GO" id="GO:0031956">
    <property type="term" value="F:medium-chain fatty acid-CoA ligase activity"/>
    <property type="evidence" value="ECO:0007669"/>
    <property type="project" value="TreeGrafter"/>
</dbReference>
<evidence type="ECO:0000256" key="3">
    <source>
        <dbReference type="ARBA" id="ARBA00026121"/>
    </source>
</evidence>
<dbReference type="PANTHER" id="PTHR43201">
    <property type="entry name" value="ACYL-COA SYNTHETASE"/>
    <property type="match status" value="1"/>
</dbReference>
<evidence type="ECO:0000256" key="7">
    <source>
        <dbReference type="ARBA" id="ARBA00080667"/>
    </source>
</evidence>
<dbReference type="Gene3D" id="3.40.50.12780">
    <property type="entry name" value="N-terminal domain of ligase-like"/>
    <property type="match status" value="1"/>
</dbReference>
<keyword evidence="2" id="KW-0436">Ligase</keyword>
<dbReference type="Gene3D" id="3.30.300.30">
    <property type="match status" value="1"/>
</dbReference>
<accession>A0A1Z4ETC9</accession>
<dbReference type="Pfam" id="PF13193">
    <property type="entry name" value="AMP-binding_C"/>
    <property type="match status" value="1"/>
</dbReference>
<dbReference type="InterPro" id="IPR042099">
    <property type="entry name" value="ANL_N_sf"/>
</dbReference>
<protein>
    <recommendedName>
        <fullName evidence="5">Long-chain-fatty-acid--CoA ligase FadD13</fullName>
        <ecNumber evidence="3">6.2.1.3</ecNumber>
    </recommendedName>
    <alternativeName>
        <fullName evidence="6">Fatty acyl-CoA ligase</fullName>
    </alternativeName>
    <alternativeName>
        <fullName evidence="8">Fatty acyl-CoA synthetase</fullName>
    </alternativeName>
    <alternativeName>
        <fullName evidence="7">Very-long-chain fatty-acyl-CoA synthetase</fullName>
    </alternativeName>
</protein>
<evidence type="ECO:0000256" key="6">
    <source>
        <dbReference type="ARBA" id="ARBA00076959"/>
    </source>
</evidence>
<dbReference type="InterPro" id="IPR020845">
    <property type="entry name" value="AMP-binding_CS"/>
</dbReference>
<comment type="catalytic activity">
    <reaction evidence="4">
        <text>a long-chain fatty acid + ATP + CoA = a long-chain fatty acyl-CoA + AMP + diphosphate</text>
        <dbReference type="Rhea" id="RHEA:15421"/>
        <dbReference type="ChEBI" id="CHEBI:30616"/>
        <dbReference type="ChEBI" id="CHEBI:33019"/>
        <dbReference type="ChEBI" id="CHEBI:57287"/>
        <dbReference type="ChEBI" id="CHEBI:57560"/>
        <dbReference type="ChEBI" id="CHEBI:83139"/>
        <dbReference type="ChEBI" id="CHEBI:456215"/>
        <dbReference type="EC" id="6.2.1.3"/>
    </reaction>
</comment>
<sequence length="557" mass="59526">MRHQRGSAESSSGKKHRSIDSALTDLLLELRAFRALARAGVLSLDRVSRLRAVALALGDFGPVGAAPRVAAIKHGGSLALVDDGGTLTFDELEDNVNRLTNAFRSKGYGPDTRLAILCRNHRWPLIAAFAASRAGMTTIWLNTRFSAPQAAEVAAREGVDVLICDADLAEVADGIAAPQGKFRSAVDDPAFDELAAMVAGADPASPPPPERPGRLVQLTSGTTGLPKGAPRPDPRSLTIPGGLLERLPMRAREATVVAPPIFHGTGLVIALLSISLGSTLVLRRQFDPAQVLRDVADYRATTVCVVPVMLRRLVEVNDEEVARHDLSSLRIIFSAGSQLAPTVYQAATRRFGDVVHNLYGSTEVSITSIATAEDLRAEPNTVGRPALGVRIRILDDAGRELPAGQVGRIFVASTAPFEGYTGGGGKQIIDGFLSSGDLGHLDRSGRLYIDGRDDDMIISGGENVFPREVEDLLLTHNAIDDVAVIGVEDDEFGQRLRAFVVPVTNQSIDATAVQEFVKDNLARYKAPRDVIFVDELPRNAMGKVLKRELAALGTDAV</sequence>
<dbReference type="AlphaFoldDB" id="A0A1Z4ETC9"/>
<comment type="similarity">
    <text evidence="1">Belongs to the ATP-dependent AMP-binding enzyme family.</text>
</comment>
<name>A0A1Z4ETC9_9MYCO</name>
<evidence type="ECO:0000313" key="13">
    <source>
        <dbReference type="Proteomes" id="UP000217954"/>
    </source>
</evidence>
<dbReference type="OrthoDB" id="56621at2"/>
<dbReference type="FunFam" id="3.30.300.30:FF:000008">
    <property type="entry name" value="2,3-dihydroxybenzoate-AMP ligase"/>
    <property type="match status" value="1"/>
</dbReference>